<accession>A0A1C2HYL2</accession>
<evidence type="ECO:0000313" key="3">
    <source>
        <dbReference type="Proteomes" id="UP000095008"/>
    </source>
</evidence>
<reference evidence="2" key="1">
    <citation type="journal article" date="2016" name="Int. J. Mol. Sci.">
        <title>Comparative genomics of the extreme acidophile Acidithiobacillus thiooxidans reveals intraspecific divergence and niche adaptation.</title>
        <authorList>
            <person name="Zhang X."/>
            <person name="Feng X."/>
            <person name="Tao J."/>
            <person name="Ma L."/>
            <person name="Xiao Y."/>
            <person name="Liang Y."/>
            <person name="Liu X."/>
            <person name="Yin H."/>
        </authorList>
    </citation>
    <scope>NUCLEOTIDE SEQUENCE [LARGE SCALE GENOMIC DNA]</scope>
    <source>
        <strain evidence="2">DXS-W</strain>
    </source>
</reference>
<sequence length="110" mass="12023">MKILKILKGIVWHGILYSLGATVVTWLLVFGVAIYRYHYMGFHPGHIAWLAVKPMPWSETSHQAAHIAGIWAVIALGAGVAITLAFNLFSGLILLVGMAIGHKSKEQPHV</sequence>
<keyword evidence="1" id="KW-1133">Transmembrane helix</keyword>
<keyword evidence="3" id="KW-1185">Reference proteome</keyword>
<name>A0A1C2HYL2_ACITH</name>
<comment type="caution">
    <text evidence="2">The sequence shown here is derived from an EMBL/GenBank/DDBJ whole genome shotgun (WGS) entry which is preliminary data.</text>
</comment>
<dbReference type="OrthoDB" id="5298648at2"/>
<dbReference type="Proteomes" id="UP000095008">
    <property type="component" value="Unassembled WGS sequence"/>
</dbReference>
<feature type="transmembrane region" description="Helical" evidence="1">
    <location>
        <begin position="64"/>
        <end position="97"/>
    </location>
</feature>
<evidence type="ECO:0000256" key="1">
    <source>
        <dbReference type="SAM" id="Phobius"/>
    </source>
</evidence>
<proteinExistence type="predicted"/>
<dbReference type="AlphaFoldDB" id="A0A1C2HYL2"/>
<dbReference type="EMBL" id="LWRY01000247">
    <property type="protein sequence ID" value="OCX68846.1"/>
    <property type="molecule type" value="Genomic_DNA"/>
</dbReference>
<keyword evidence="1" id="KW-0812">Transmembrane</keyword>
<organism evidence="2 3">
    <name type="scientific">Acidithiobacillus thiooxidans</name>
    <name type="common">Thiobacillus thiooxidans</name>
    <dbReference type="NCBI Taxonomy" id="930"/>
    <lineage>
        <taxon>Bacteria</taxon>
        <taxon>Pseudomonadati</taxon>
        <taxon>Pseudomonadota</taxon>
        <taxon>Acidithiobacillia</taxon>
        <taxon>Acidithiobacillales</taxon>
        <taxon>Acidithiobacillaceae</taxon>
        <taxon>Acidithiobacillus</taxon>
    </lineage>
</organism>
<protein>
    <submittedName>
        <fullName evidence="2">Uncharacterized protein</fullName>
    </submittedName>
</protein>
<evidence type="ECO:0000313" key="2">
    <source>
        <dbReference type="EMBL" id="OCX68846.1"/>
    </source>
</evidence>
<feature type="transmembrane region" description="Helical" evidence="1">
    <location>
        <begin position="12"/>
        <end position="35"/>
    </location>
</feature>
<keyword evidence="1" id="KW-0472">Membrane</keyword>
<gene>
    <name evidence="2" type="ORF">A6M23_17145</name>
</gene>